<comment type="caution">
    <text evidence="2">The sequence shown here is derived from an EMBL/GenBank/DDBJ whole genome shotgun (WGS) entry which is preliminary data.</text>
</comment>
<keyword evidence="3" id="KW-1185">Reference proteome</keyword>
<organism evidence="2 3">
    <name type="scientific">Crotalaria pallida</name>
    <name type="common">Smooth rattlebox</name>
    <name type="synonym">Crotalaria striata</name>
    <dbReference type="NCBI Taxonomy" id="3830"/>
    <lineage>
        <taxon>Eukaryota</taxon>
        <taxon>Viridiplantae</taxon>
        <taxon>Streptophyta</taxon>
        <taxon>Embryophyta</taxon>
        <taxon>Tracheophyta</taxon>
        <taxon>Spermatophyta</taxon>
        <taxon>Magnoliopsida</taxon>
        <taxon>eudicotyledons</taxon>
        <taxon>Gunneridae</taxon>
        <taxon>Pentapetalae</taxon>
        <taxon>rosids</taxon>
        <taxon>fabids</taxon>
        <taxon>Fabales</taxon>
        <taxon>Fabaceae</taxon>
        <taxon>Papilionoideae</taxon>
        <taxon>50 kb inversion clade</taxon>
        <taxon>genistoids sensu lato</taxon>
        <taxon>core genistoids</taxon>
        <taxon>Crotalarieae</taxon>
        <taxon>Crotalaria</taxon>
    </lineage>
</organism>
<accession>A0AAN9EPD5</accession>
<dbReference type="EMBL" id="JAYWIO010000005">
    <property type="protein sequence ID" value="KAK7261299.1"/>
    <property type="molecule type" value="Genomic_DNA"/>
</dbReference>
<protein>
    <submittedName>
        <fullName evidence="2">Uncharacterized protein</fullName>
    </submittedName>
</protein>
<sequence>MVKDRMAKRSIGSLMRKKLSDITNSQYQEQTIHPTQQENELDTCVVSDKACIQQLLKIKALQHEILWRAALLKGNNVEVVVGLRWRLRFGVRKFEGHDSKIVKGGGSVAANEGASGSTSSSTSTKNARKEKVEGKRNCARLESHELKPLENLFEIEDAKYHVIQSRTYLRSNRAEKEETGYNSASRNETPRCSFGIPLRKSVERGQSSYKDTNSSKKQSAKTRASRLTN</sequence>
<dbReference type="PANTHER" id="PTHR34373">
    <property type="entry name" value="SHUGOSHIN 2"/>
    <property type="match status" value="1"/>
</dbReference>
<dbReference type="Proteomes" id="UP001372338">
    <property type="component" value="Unassembled WGS sequence"/>
</dbReference>
<feature type="compositionally biased region" description="Polar residues" evidence="1">
    <location>
        <begin position="204"/>
        <end position="217"/>
    </location>
</feature>
<feature type="compositionally biased region" description="Basic and acidic residues" evidence="1">
    <location>
        <begin position="127"/>
        <end position="136"/>
    </location>
</feature>
<dbReference type="GO" id="GO:0045144">
    <property type="term" value="P:meiotic sister chromatid segregation"/>
    <property type="evidence" value="ECO:0007669"/>
    <property type="project" value="InterPro"/>
</dbReference>
<feature type="region of interest" description="Disordered" evidence="1">
    <location>
        <begin position="174"/>
        <end position="229"/>
    </location>
</feature>
<evidence type="ECO:0000256" key="1">
    <source>
        <dbReference type="SAM" id="MobiDB-lite"/>
    </source>
</evidence>
<dbReference type="AlphaFoldDB" id="A0AAN9EPD5"/>
<dbReference type="PANTHER" id="PTHR34373:SF8">
    <property type="entry name" value="SHUGOSHIN"/>
    <property type="match status" value="1"/>
</dbReference>
<reference evidence="2 3" key="1">
    <citation type="submission" date="2024-01" db="EMBL/GenBank/DDBJ databases">
        <title>The genomes of 5 underutilized Papilionoideae crops provide insights into root nodulation and disease resistanc.</title>
        <authorList>
            <person name="Yuan L."/>
        </authorList>
    </citation>
    <scope>NUCLEOTIDE SEQUENCE [LARGE SCALE GENOMIC DNA]</scope>
    <source>
        <strain evidence="2">ZHUSHIDOU_FW_LH</strain>
        <tissue evidence="2">Leaf</tissue>
    </source>
</reference>
<name>A0AAN9EPD5_CROPI</name>
<dbReference type="InterPro" id="IPR044693">
    <property type="entry name" value="SGO_plant"/>
</dbReference>
<feature type="compositionally biased region" description="Basic residues" evidence="1">
    <location>
        <begin position="218"/>
        <end position="229"/>
    </location>
</feature>
<feature type="region of interest" description="Disordered" evidence="1">
    <location>
        <begin position="105"/>
        <end position="136"/>
    </location>
</feature>
<evidence type="ECO:0000313" key="2">
    <source>
        <dbReference type="EMBL" id="KAK7261299.1"/>
    </source>
</evidence>
<evidence type="ECO:0000313" key="3">
    <source>
        <dbReference type="Proteomes" id="UP001372338"/>
    </source>
</evidence>
<dbReference type="GO" id="GO:0034090">
    <property type="term" value="P:maintenance of meiotic sister chromatid cohesion"/>
    <property type="evidence" value="ECO:0007669"/>
    <property type="project" value="InterPro"/>
</dbReference>
<dbReference type="GO" id="GO:0000775">
    <property type="term" value="C:chromosome, centromeric region"/>
    <property type="evidence" value="ECO:0007669"/>
    <property type="project" value="InterPro"/>
</dbReference>
<feature type="compositionally biased region" description="Low complexity" evidence="1">
    <location>
        <begin position="115"/>
        <end position="124"/>
    </location>
</feature>
<gene>
    <name evidence="2" type="ORF">RIF29_27608</name>
</gene>
<proteinExistence type="predicted"/>